<protein>
    <submittedName>
        <fullName evidence="2">Uncharacterized protein</fullName>
    </submittedName>
</protein>
<dbReference type="PATRIC" id="fig|999411.4.peg.3280"/>
<keyword evidence="1" id="KW-0812">Transmembrane</keyword>
<keyword evidence="1" id="KW-1133">Transmembrane helix</keyword>
<feature type="transmembrane region" description="Helical" evidence="1">
    <location>
        <begin position="9"/>
        <end position="26"/>
    </location>
</feature>
<keyword evidence="1" id="KW-0472">Membrane</keyword>
<proteinExistence type="predicted"/>
<accession>N9W5R6</accession>
<evidence type="ECO:0000313" key="2">
    <source>
        <dbReference type="EMBL" id="ENY98345.1"/>
    </source>
</evidence>
<dbReference type="AlphaFoldDB" id="N9W5R6"/>
<reference evidence="2 3" key="1">
    <citation type="submission" date="2013-01" db="EMBL/GenBank/DDBJ databases">
        <title>The Genome Sequence of Clostridium colicanis 209318.</title>
        <authorList>
            <consortium name="The Broad Institute Genome Sequencing Platform"/>
            <person name="Earl A."/>
            <person name="Ward D."/>
            <person name="Feldgarden M."/>
            <person name="Gevers D."/>
            <person name="Courvalin P."/>
            <person name="Lambert T."/>
            <person name="Walker B."/>
            <person name="Young S.K."/>
            <person name="Zeng Q."/>
            <person name="Gargeya S."/>
            <person name="Fitzgerald M."/>
            <person name="Haas B."/>
            <person name="Abouelleil A."/>
            <person name="Alvarado L."/>
            <person name="Arachchi H.M."/>
            <person name="Berlin A.M."/>
            <person name="Chapman S.B."/>
            <person name="Dewar J."/>
            <person name="Goldberg J."/>
            <person name="Griggs A."/>
            <person name="Gujja S."/>
            <person name="Hansen M."/>
            <person name="Howarth C."/>
            <person name="Imamovic A."/>
            <person name="Larimer J."/>
            <person name="McCowan C."/>
            <person name="Murphy C."/>
            <person name="Neiman D."/>
            <person name="Pearson M."/>
            <person name="Priest M."/>
            <person name="Roberts A."/>
            <person name="Saif S."/>
            <person name="Shea T."/>
            <person name="Sisk P."/>
            <person name="Sykes S."/>
            <person name="Wortman J."/>
            <person name="Nusbaum C."/>
            <person name="Birren B."/>
        </authorList>
    </citation>
    <scope>NUCLEOTIDE SEQUENCE [LARGE SCALE GENOMIC DNA]</scope>
    <source>
        <strain evidence="2 3">209318</strain>
    </source>
</reference>
<dbReference type="HOGENOM" id="CLU_207729_0_0_9"/>
<name>N9W5R6_9CLOT</name>
<dbReference type="EMBL" id="AGYT01000029">
    <property type="protein sequence ID" value="ENY98345.1"/>
    <property type="molecule type" value="Genomic_DNA"/>
</dbReference>
<dbReference type="RefSeq" id="WP_002599806.1">
    <property type="nucleotide sequence ID" value="NZ_KB850963.1"/>
</dbReference>
<evidence type="ECO:0000313" key="3">
    <source>
        <dbReference type="Proteomes" id="UP000013097"/>
    </source>
</evidence>
<evidence type="ECO:0000256" key="1">
    <source>
        <dbReference type="SAM" id="Phobius"/>
    </source>
</evidence>
<sequence length="55" mass="6261">MKKISSKNLKTISTICFLIAGILSIFDKRYIIGILFILLTISYIIALISENKKKK</sequence>
<comment type="caution">
    <text evidence="2">The sequence shown here is derived from an EMBL/GenBank/DDBJ whole genome shotgun (WGS) entry which is preliminary data.</text>
</comment>
<organism evidence="2 3">
    <name type="scientific">Clostridium thermobutyricum</name>
    <dbReference type="NCBI Taxonomy" id="29372"/>
    <lineage>
        <taxon>Bacteria</taxon>
        <taxon>Bacillati</taxon>
        <taxon>Bacillota</taxon>
        <taxon>Clostridia</taxon>
        <taxon>Eubacteriales</taxon>
        <taxon>Clostridiaceae</taxon>
        <taxon>Clostridium</taxon>
    </lineage>
</organism>
<gene>
    <name evidence="2" type="ORF">HMPREF1092_03366</name>
</gene>
<keyword evidence="3" id="KW-1185">Reference proteome</keyword>
<dbReference type="Proteomes" id="UP000013097">
    <property type="component" value="Unassembled WGS sequence"/>
</dbReference>
<feature type="transmembrane region" description="Helical" evidence="1">
    <location>
        <begin position="32"/>
        <end position="49"/>
    </location>
</feature>